<accession>A0A4Q7W168</accession>
<dbReference type="CDD" id="cd03809">
    <property type="entry name" value="GT4_MtfB-like"/>
    <property type="match status" value="1"/>
</dbReference>
<name>A0A4Q7W168_9BURK</name>
<keyword evidence="4" id="KW-1185">Reference proteome</keyword>
<evidence type="ECO:0000256" key="1">
    <source>
        <dbReference type="ARBA" id="ARBA00022679"/>
    </source>
</evidence>
<sequence>MTPPTSFLINGRFLTRRATGVDRFARELVQALDELIRAGDPLTAGTAWTLVVPTTASDLPALHSIAIERSGEAGGIGWEQLHLPRVVGDRVLVNLCNVAPLRLRKQAVVVHDIAPVRVPQSYSRGFRAWYRLAIPWLCRRSQGLFTVSSFSASEILEHCRPPRPPVVVTEGCEHMTRIEADQRIHTRLGTSTRPYVLAVGSLAPHKNFDLLVEAMRRLDQPNFDVVIAGSIDPRVFGTDASTLPAVVKRAGFVDDGELKALYQGAACFVFPSLYEGFGLPPVEAMACGCPVLASDIAVLRETCGGAALHFDPHDPAALARLIERVLGDATLQAELRRRSLERAAELRWDVAARALLEGLRQRFMSATID</sequence>
<dbReference type="EMBL" id="SHKP01000004">
    <property type="protein sequence ID" value="RZU02269.1"/>
    <property type="molecule type" value="Genomic_DNA"/>
</dbReference>
<gene>
    <name evidence="3" type="ORF">EV670_0292</name>
</gene>
<comment type="caution">
    <text evidence="3">The sequence shown here is derived from an EMBL/GenBank/DDBJ whole genome shotgun (WGS) entry which is preliminary data.</text>
</comment>
<dbReference type="OrthoDB" id="433681at2"/>
<dbReference type="Gene3D" id="3.40.50.2000">
    <property type="entry name" value="Glycogen Phosphorylase B"/>
    <property type="match status" value="1"/>
</dbReference>
<evidence type="ECO:0000313" key="4">
    <source>
        <dbReference type="Proteomes" id="UP000293671"/>
    </source>
</evidence>
<keyword evidence="1 3" id="KW-0808">Transferase</keyword>
<dbReference type="GO" id="GO:0016757">
    <property type="term" value="F:glycosyltransferase activity"/>
    <property type="evidence" value="ECO:0007669"/>
    <property type="project" value="InterPro"/>
</dbReference>
<organism evidence="3 4">
    <name type="scientific">Rivibacter subsaxonicus</name>
    <dbReference type="NCBI Taxonomy" id="457575"/>
    <lineage>
        <taxon>Bacteria</taxon>
        <taxon>Pseudomonadati</taxon>
        <taxon>Pseudomonadota</taxon>
        <taxon>Betaproteobacteria</taxon>
        <taxon>Burkholderiales</taxon>
        <taxon>Rivibacter</taxon>
    </lineage>
</organism>
<proteinExistence type="predicted"/>
<dbReference type="InterPro" id="IPR001296">
    <property type="entry name" value="Glyco_trans_1"/>
</dbReference>
<dbReference type="RefSeq" id="WP_130430043.1">
    <property type="nucleotide sequence ID" value="NZ_SHKP01000004.1"/>
</dbReference>
<dbReference type="PANTHER" id="PTHR46401:SF2">
    <property type="entry name" value="GLYCOSYLTRANSFERASE WBBK-RELATED"/>
    <property type="match status" value="1"/>
</dbReference>
<dbReference type="PANTHER" id="PTHR46401">
    <property type="entry name" value="GLYCOSYLTRANSFERASE WBBK-RELATED"/>
    <property type="match status" value="1"/>
</dbReference>
<protein>
    <submittedName>
        <fullName evidence="3">Glycosyltransferase involved in cell wall biosynthesis</fullName>
    </submittedName>
</protein>
<dbReference type="AlphaFoldDB" id="A0A4Q7W168"/>
<evidence type="ECO:0000313" key="3">
    <source>
        <dbReference type="EMBL" id="RZU02269.1"/>
    </source>
</evidence>
<evidence type="ECO:0000259" key="2">
    <source>
        <dbReference type="Pfam" id="PF00534"/>
    </source>
</evidence>
<dbReference type="Proteomes" id="UP000293671">
    <property type="component" value="Unassembled WGS sequence"/>
</dbReference>
<reference evidence="3 4" key="1">
    <citation type="submission" date="2019-02" db="EMBL/GenBank/DDBJ databases">
        <title>Genomic Encyclopedia of Type Strains, Phase IV (KMG-IV): sequencing the most valuable type-strain genomes for metagenomic binning, comparative biology and taxonomic classification.</title>
        <authorList>
            <person name="Goeker M."/>
        </authorList>
    </citation>
    <scope>NUCLEOTIDE SEQUENCE [LARGE SCALE GENOMIC DNA]</scope>
    <source>
        <strain evidence="3 4">DSM 19570</strain>
    </source>
</reference>
<dbReference type="GO" id="GO:0009103">
    <property type="term" value="P:lipopolysaccharide biosynthetic process"/>
    <property type="evidence" value="ECO:0007669"/>
    <property type="project" value="TreeGrafter"/>
</dbReference>
<dbReference type="Pfam" id="PF00534">
    <property type="entry name" value="Glycos_transf_1"/>
    <property type="match status" value="1"/>
</dbReference>
<feature type="domain" description="Glycosyl transferase family 1" evidence="2">
    <location>
        <begin position="191"/>
        <end position="338"/>
    </location>
</feature>
<dbReference type="SUPFAM" id="SSF53756">
    <property type="entry name" value="UDP-Glycosyltransferase/glycogen phosphorylase"/>
    <property type="match status" value="1"/>
</dbReference>